<dbReference type="InterPro" id="IPR001607">
    <property type="entry name" value="Znf_UBP"/>
</dbReference>
<dbReference type="SUPFAM" id="SSF57850">
    <property type="entry name" value="RING/U-box"/>
    <property type="match status" value="2"/>
</dbReference>
<dbReference type="Gene3D" id="3.30.40.10">
    <property type="entry name" value="Zinc/RING finger domain, C3HC4 (zinc finger)"/>
    <property type="match status" value="2"/>
</dbReference>
<feature type="domain" description="RING-type" evidence="6">
    <location>
        <begin position="201"/>
        <end position="241"/>
    </location>
</feature>
<evidence type="ECO:0000256" key="4">
    <source>
        <dbReference type="PROSITE-ProRule" id="PRU00502"/>
    </source>
</evidence>
<evidence type="ECO:0000256" key="3">
    <source>
        <dbReference type="ARBA" id="ARBA00022833"/>
    </source>
</evidence>
<keyword evidence="5" id="KW-0175">Coiled coil</keyword>
<dbReference type="CDD" id="cd16457">
    <property type="entry name" value="RING-H2_BRAP2"/>
    <property type="match status" value="1"/>
</dbReference>
<dbReference type="Pfam" id="PF07576">
    <property type="entry name" value="BRAP2"/>
    <property type="match status" value="1"/>
</dbReference>
<keyword evidence="2 4" id="KW-0863">Zinc-finger</keyword>
<evidence type="ECO:0000313" key="8">
    <source>
        <dbReference type="EMBL" id="KAK2962466.1"/>
    </source>
</evidence>
<dbReference type="Pfam" id="PF13639">
    <property type="entry name" value="zf-RING_2"/>
    <property type="match status" value="1"/>
</dbReference>
<dbReference type="Proteomes" id="UP001281761">
    <property type="component" value="Unassembled WGS sequence"/>
</dbReference>
<dbReference type="SMART" id="SM00184">
    <property type="entry name" value="RING"/>
    <property type="match status" value="1"/>
</dbReference>
<dbReference type="PROSITE" id="PS50089">
    <property type="entry name" value="ZF_RING_2"/>
    <property type="match status" value="1"/>
</dbReference>
<name>A0ABQ9YFQ7_9EUKA</name>
<dbReference type="Pfam" id="PF02148">
    <property type="entry name" value="zf-UBP"/>
    <property type="match status" value="1"/>
</dbReference>
<sequence>MEPVFDPPAVSPGTLLSIAQNVIPDDTSVQTIVYGTTNNSSEEGTMTFLQCSSEANSIAGIKSRLQASRFGGKLICIQNVLFDYPVSMLCQTVEPFIEHIEWMRIVREKNTTTHYMVLLNFDHEVDSEAFFTQFNGVSLSFLYNITCTISFVLFTTCSFFSIPITPFYFSPVPSPNPSSFIQPQRTELTPPIDQTPNPLTCSVCLESLHPTTSHILYLLCGHTFHITCFAQWSKGTCPLCRYTLLPRTQTSSCSQCETRENLWVCLSCGFVGCGASKLHHAEQHFVQSGHPYAMDLETEKVWDYVDEQYVHRMIETESDGKIVCLSKNGAPTSDPQSPTHRTMELEEEFFRRIEKENGRIVVDQLERQRCELEERLQRRRKEFEEIARQEKRKVNNLLNRSRGADNELTSLQLRLAELKSRTSPKSSVSRQQIDPLVTKRNILLATKSSVDAQIKDNQAQISAITKENAALTSSLSVKEKAHQESIGEMELTIQDLISNINLIQSIQTGKDKQKITVAAAQRGKRRKR</sequence>
<keyword evidence="1" id="KW-0479">Metal-binding</keyword>
<evidence type="ECO:0000256" key="5">
    <source>
        <dbReference type="SAM" id="Coils"/>
    </source>
</evidence>
<comment type="caution">
    <text evidence="8">The sequence shown here is derived from an EMBL/GenBank/DDBJ whole genome shotgun (WGS) entry which is preliminary data.</text>
</comment>
<keyword evidence="8" id="KW-0808">Transferase</keyword>
<dbReference type="EMBL" id="JARBJD010000011">
    <property type="protein sequence ID" value="KAK2962466.1"/>
    <property type="molecule type" value="Genomic_DNA"/>
</dbReference>
<dbReference type="InterPro" id="IPR013083">
    <property type="entry name" value="Znf_RING/FYVE/PHD"/>
</dbReference>
<organism evidence="8 9">
    <name type="scientific">Blattamonas nauphoetae</name>
    <dbReference type="NCBI Taxonomy" id="2049346"/>
    <lineage>
        <taxon>Eukaryota</taxon>
        <taxon>Metamonada</taxon>
        <taxon>Preaxostyla</taxon>
        <taxon>Oxymonadida</taxon>
        <taxon>Blattamonas</taxon>
    </lineage>
</organism>
<reference evidence="8 9" key="1">
    <citation type="journal article" date="2022" name="bioRxiv">
        <title>Genomics of Preaxostyla Flagellates Illuminates Evolutionary Transitions and the Path Towards Mitochondrial Loss.</title>
        <authorList>
            <person name="Novak L.V.F."/>
            <person name="Treitli S.C."/>
            <person name="Pyrih J."/>
            <person name="Halakuc P."/>
            <person name="Pipaliya S.V."/>
            <person name="Vacek V."/>
            <person name="Brzon O."/>
            <person name="Soukal P."/>
            <person name="Eme L."/>
            <person name="Dacks J.B."/>
            <person name="Karnkowska A."/>
            <person name="Elias M."/>
            <person name="Hampl V."/>
        </authorList>
    </citation>
    <scope>NUCLEOTIDE SEQUENCE [LARGE SCALE GENOMIC DNA]</scope>
    <source>
        <strain evidence="8">NAU3</strain>
        <tissue evidence="8">Gut</tissue>
    </source>
</reference>
<keyword evidence="8" id="KW-0012">Acyltransferase</keyword>
<evidence type="ECO:0000259" key="6">
    <source>
        <dbReference type="PROSITE" id="PS50089"/>
    </source>
</evidence>
<dbReference type="InterPro" id="IPR011422">
    <property type="entry name" value="BRAP2/ETP1_RRM"/>
</dbReference>
<dbReference type="PROSITE" id="PS50271">
    <property type="entry name" value="ZF_UBP"/>
    <property type="match status" value="1"/>
</dbReference>
<keyword evidence="9" id="KW-1185">Reference proteome</keyword>
<feature type="coiled-coil region" evidence="5">
    <location>
        <begin position="362"/>
        <end position="421"/>
    </location>
</feature>
<dbReference type="PANTHER" id="PTHR24007">
    <property type="entry name" value="BRCA1-ASSOCIATED PROTEIN"/>
    <property type="match status" value="1"/>
</dbReference>
<evidence type="ECO:0000313" key="9">
    <source>
        <dbReference type="Proteomes" id="UP001281761"/>
    </source>
</evidence>
<feature type="domain" description="UBP-type" evidence="7">
    <location>
        <begin position="235"/>
        <end position="329"/>
    </location>
</feature>
<proteinExistence type="predicted"/>
<evidence type="ECO:0000256" key="2">
    <source>
        <dbReference type="ARBA" id="ARBA00022771"/>
    </source>
</evidence>
<keyword evidence="3" id="KW-0862">Zinc</keyword>
<gene>
    <name evidence="8" type="ORF">BLNAU_2709</name>
</gene>
<dbReference type="EC" id="2.3.2.27" evidence="8"/>
<dbReference type="PANTHER" id="PTHR24007:SF7">
    <property type="entry name" value="BRCA1-ASSOCIATED PROTEIN"/>
    <property type="match status" value="1"/>
</dbReference>
<accession>A0ABQ9YFQ7</accession>
<protein>
    <submittedName>
        <fullName evidence="8">BRCA1-associated protein</fullName>
        <ecNumber evidence="8">2.3.2.27</ecNumber>
    </submittedName>
</protein>
<dbReference type="InterPro" id="IPR047243">
    <property type="entry name" value="RING-H2_BRAP2"/>
</dbReference>
<dbReference type="SMART" id="SM00290">
    <property type="entry name" value="ZnF_UBP"/>
    <property type="match status" value="1"/>
</dbReference>
<dbReference type="GO" id="GO:0061630">
    <property type="term" value="F:ubiquitin protein ligase activity"/>
    <property type="evidence" value="ECO:0007669"/>
    <property type="project" value="UniProtKB-EC"/>
</dbReference>
<evidence type="ECO:0000256" key="1">
    <source>
        <dbReference type="ARBA" id="ARBA00022723"/>
    </source>
</evidence>
<evidence type="ECO:0000259" key="7">
    <source>
        <dbReference type="PROSITE" id="PS50271"/>
    </source>
</evidence>
<dbReference type="InterPro" id="IPR001841">
    <property type="entry name" value="Znf_RING"/>
</dbReference>